<evidence type="ECO:0000259" key="1">
    <source>
        <dbReference type="Pfam" id="PF00462"/>
    </source>
</evidence>
<name>A0ABM9SDV3_9BACT</name>
<dbReference type="Gene3D" id="3.40.30.10">
    <property type="entry name" value="Glutaredoxin"/>
    <property type="match status" value="1"/>
</dbReference>
<dbReference type="CDD" id="cd02976">
    <property type="entry name" value="NrdH"/>
    <property type="match status" value="1"/>
</dbReference>
<accession>A0ABM9SDV3</accession>
<dbReference type="EMBL" id="AP024485">
    <property type="protein sequence ID" value="BCS89771.1"/>
    <property type="molecule type" value="Genomic_DNA"/>
</dbReference>
<proteinExistence type="predicted"/>
<sequence length="86" mass="9761">MSKDVTLYALSTCVHCHNTRDFLTEMLGIDGFKCVFTDRLSGDERNDTMRMLRSVNSELSFPTIVIGDDVVLGFKKDKIRELVEAD</sequence>
<dbReference type="InterPro" id="IPR036249">
    <property type="entry name" value="Thioredoxin-like_sf"/>
</dbReference>
<feature type="domain" description="Glutaredoxin" evidence="1">
    <location>
        <begin position="5"/>
        <end position="71"/>
    </location>
</feature>
<dbReference type="InterPro" id="IPR011767">
    <property type="entry name" value="GLR_AS"/>
</dbReference>
<dbReference type="PROSITE" id="PS51354">
    <property type="entry name" value="GLUTAREDOXIN_2"/>
    <property type="match status" value="1"/>
</dbReference>
<evidence type="ECO:0000313" key="2">
    <source>
        <dbReference type="EMBL" id="BCS89771.1"/>
    </source>
</evidence>
<dbReference type="InterPro" id="IPR002109">
    <property type="entry name" value="Glutaredoxin"/>
</dbReference>
<dbReference type="Proteomes" id="UP001053296">
    <property type="component" value="Chromosome"/>
</dbReference>
<organism evidence="2 3">
    <name type="scientific">Pseudodesulfovibrio sediminis</name>
    <dbReference type="NCBI Taxonomy" id="2810563"/>
    <lineage>
        <taxon>Bacteria</taxon>
        <taxon>Pseudomonadati</taxon>
        <taxon>Thermodesulfobacteriota</taxon>
        <taxon>Desulfovibrionia</taxon>
        <taxon>Desulfovibrionales</taxon>
        <taxon>Desulfovibrionaceae</taxon>
    </lineage>
</organism>
<dbReference type="Pfam" id="PF00462">
    <property type="entry name" value="Glutaredoxin"/>
    <property type="match status" value="1"/>
</dbReference>
<gene>
    <name evidence="2" type="ORF">PSDVSF_30130</name>
</gene>
<dbReference type="PROSITE" id="PS00195">
    <property type="entry name" value="GLUTAREDOXIN_1"/>
    <property type="match status" value="1"/>
</dbReference>
<keyword evidence="3" id="KW-1185">Reference proteome</keyword>
<dbReference type="RefSeq" id="WP_229591729.1">
    <property type="nucleotide sequence ID" value="NZ_AP024485.1"/>
</dbReference>
<reference evidence="2" key="1">
    <citation type="journal article" date="2022" name="Arch. Microbiol.">
        <title>Pseudodesulfovibrio sediminis sp. nov., a mesophilic and neutrophilic sulfate-reducing bacterium isolated from sediment of a brackish lake.</title>
        <authorList>
            <person name="Takahashi A."/>
            <person name="Kojima H."/>
            <person name="Watanabe M."/>
            <person name="Fukui M."/>
        </authorList>
    </citation>
    <scope>NUCLEOTIDE SEQUENCE</scope>
    <source>
        <strain evidence="2">SF6</strain>
    </source>
</reference>
<protein>
    <submittedName>
        <fullName evidence="2">NrdH-redoxin</fullName>
    </submittedName>
</protein>
<evidence type="ECO:0000313" key="3">
    <source>
        <dbReference type="Proteomes" id="UP001053296"/>
    </source>
</evidence>
<dbReference type="SUPFAM" id="SSF52833">
    <property type="entry name" value="Thioredoxin-like"/>
    <property type="match status" value="1"/>
</dbReference>